<organism evidence="1 2">
    <name type="scientific">Ahrensia marina</name>
    <dbReference type="NCBI Taxonomy" id="1514904"/>
    <lineage>
        <taxon>Bacteria</taxon>
        <taxon>Pseudomonadati</taxon>
        <taxon>Pseudomonadota</taxon>
        <taxon>Alphaproteobacteria</taxon>
        <taxon>Hyphomicrobiales</taxon>
        <taxon>Ahrensiaceae</taxon>
        <taxon>Ahrensia</taxon>
    </lineage>
</organism>
<keyword evidence="2" id="KW-1185">Reference proteome</keyword>
<accession>A0A0N0E7W5</accession>
<name>A0A0N0E7W5_9HYPH</name>
<comment type="caution">
    <text evidence="1">The sequence shown here is derived from an EMBL/GenBank/DDBJ whole genome shotgun (WGS) entry which is preliminary data.</text>
</comment>
<evidence type="ECO:0000313" key="1">
    <source>
        <dbReference type="EMBL" id="KPB01562.1"/>
    </source>
</evidence>
<dbReference type="OrthoDB" id="8084279at2"/>
<reference evidence="1 2" key="1">
    <citation type="submission" date="2015-01" db="EMBL/GenBank/DDBJ databases">
        <title>Ahrensia donghaiensis sp. nov., a novel dimethylsulphoniopropionate-cleavage bacterium isolated from seawater and emended descriptions of the genus Ahrensia and Ahrensia kielensis.</title>
        <authorList>
            <person name="Liu J."/>
        </authorList>
    </citation>
    <scope>NUCLEOTIDE SEQUENCE [LARGE SCALE GENOMIC DNA]</scope>
    <source>
        <strain evidence="1 2">LZD062</strain>
    </source>
</reference>
<gene>
    <name evidence="1" type="ORF">SU32_08330</name>
</gene>
<proteinExistence type="predicted"/>
<evidence type="ECO:0000313" key="2">
    <source>
        <dbReference type="Proteomes" id="UP000038011"/>
    </source>
</evidence>
<dbReference type="AlphaFoldDB" id="A0A0N0E7W5"/>
<sequence length="83" mass="9166">MPEDKITDPDVQQIVDDQKLANADKITKLKKMHEDERAIQRAATESPMAQDDGLNDRLHDITLALKDLGVDSKGPEDNLGATL</sequence>
<protein>
    <submittedName>
        <fullName evidence="1">Uncharacterized protein</fullName>
    </submittedName>
</protein>
<dbReference type="Proteomes" id="UP000038011">
    <property type="component" value="Unassembled WGS sequence"/>
</dbReference>
<dbReference type="PATRIC" id="fig|1514904.3.peg.483"/>
<dbReference type="EMBL" id="JXMU01000010">
    <property type="protein sequence ID" value="KPB01562.1"/>
    <property type="molecule type" value="Genomic_DNA"/>
</dbReference>
<dbReference type="RefSeq" id="WP_053998878.1">
    <property type="nucleotide sequence ID" value="NZ_JXMU01000010.1"/>
</dbReference>